<dbReference type="InterPro" id="IPR009094">
    <property type="entry name" value="DiS-bond_isomerase_DsbC/G_N_sf"/>
</dbReference>
<dbReference type="InterPro" id="IPR036249">
    <property type="entry name" value="Thioredoxin-like_sf"/>
</dbReference>
<dbReference type="Gene3D" id="3.40.30.10">
    <property type="entry name" value="Glutaredoxin"/>
    <property type="match status" value="1"/>
</dbReference>
<feature type="chain" id="PRO_5041767453" description="Thiol:disulfide interchange protein" evidence="7">
    <location>
        <begin position="26"/>
        <end position="245"/>
    </location>
</feature>
<protein>
    <recommendedName>
        <fullName evidence="7">Thiol:disulfide interchange protein</fullName>
    </recommendedName>
</protein>
<dbReference type="Proteomes" id="UP001212189">
    <property type="component" value="Chromosome"/>
</dbReference>
<keyword evidence="5" id="KW-1015">Disulfide bond</keyword>
<reference evidence="10 11" key="1">
    <citation type="submission" date="2022-12" db="EMBL/GenBank/DDBJ databases">
        <title>Coexistence and Characterization of a Novel Tigecycline Resistance gene tet(X) variant and blaNDM-1 in a Pseudomonas caeni Isolate of Chicken Origin.</title>
        <authorList>
            <person name="Lu X."/>
            <person name="Zhang L."/>
            <person name="Li R."/>
            <person name="Wang Z."/>
        </authorList>
    </citation>
    <scope>NUCLEOTIDE SEQUENCE [LARGE SCALE GENOMIC DNA]</scope>
    <source>
        <strain evidence="10 11">CE14</strain>
    </source>
</reference>
<proteinExistence type="inferred from homology"/>
<evidence type="ECO:0000256" key="5">
    <source>
        <dbReference type="ARBA" id="ARBA00023157"/>
    </source>
</evidence>
<evidence type="ECO:0000256" key="3">
    <source>
        <dbReference type="ARBA" id="ARBA00022729"/>
    </source>
</evidence>
<evidence type="ECO:0000259" key="9">
    <source>
        <dbReference type="Pfam" id="PF13098"/>
    </source>
</evidence>
<evidence type="ECO:0000313" key="10">
    <source>
        <dbReference type="EMBL" id="WBE26130.1"/>
    </source>
</evidence>
<dbReference type="SUPFAM" id="SSF54423">
    <property type="entry name" value="DsbC/DsbG N-terminal domain-like"/>
    <property type="match status" value="1"/>
</dbReference>
<feature type="signal peptide" evidence="7">
    <location>
        <begin position="1"/>
        <end position="25"/>
    </location>
</feature>
<comment type="similarity">
    <text evidence="2 7">Belongs to the thioredoxin family. DsbC subfamily.</text>
</comment>
<dbReference type="KEGG" id="dce:O6P33_04675"/>
<dbReference type="InterPro" id="IPR012336">
    <property type="entry name" value="Thioredoxin-like_fold"/>
</dbReference>
<evidence type="ECO:0000313" key="11">
    <source>
        <dbReference type="Proteomes" id="UP001212189"/>
    </source>
</evidence>
<sequence length="245" mass="27074">MGKTRLLSSLACVVFLLSATVLAHADEVAQLRERLLHIQPDLPIEKITPSPMAELYQVQLRGGRILYVSARAEFIFQGQLLQVQDGVPLNLTEQAERKARAEQMQALNQSEMVIFPAQNRQTAITVFTDTDCGYCQKFHTEVAELNRLGVEVRYLAFPRNGLSGDAYDSLVSVWCADDRLAAMTQAKNRESIAKQTCKHPVDKHFALGRTLGVQGTPTIVLADGQIIAGYQPAQQLAAQALKARQ</sequence>
<evidence type="ECO:0000256" key="7">
    <source>
        <dbReference type="RuleBase" id="RU364038"/>
    </source>
</evidence>
<dbReference type="SUPFAM" id="SSF52833">
    <property type="entry name" value="Thioredoxin-like"/>
    <property type="match status" value="1"/>
</dbReference>
<dbReference type="PANTHER" id="PTHR35272">
    <property type="entry name" value="THIOL:DISULFIDE INTERCHANGE PROTEIN DSBC-RELATED"/>
    <property type="match status" value="1"/>
</dbReference>
<dbReference type="InterPro" id="IPR018950">
    <property type="entry name" value="DiS-bond_isomerase_DsbC/G_N"/>
</dbReference>
<dbReference type="Pfam" id="PF10411">
    <property type="entry name" value="DsbC_N"/>
    <property type="match status" value="1"/>
</dbReference>
<dbReference type="EMBL" id="CP114976">
    <property type="protein sequence ID" value="WBE26130.1"/>
    <property type="molecule type" value="Genomic_DNA"/>
</dbReference>
<dbReference type="AlphaFoldDB" id="A0AAE9VPV7"/>
<evidence type="ECO:0000256" key="4">
    <source>
        <dbReference type="ARBA" id="ARBA00022764"/>
    </source>
</evidence>
<keyword evidence="3 7" id="KW-0732">Signal</keyword>
<gene>
    <name evidence="10" type="ORF">O6P33_04675</name>
</gene>
<comment type="subcellular location">
    <subcellularLocation>
        <location evidence="1 7">Periplasm</location>
    </subcellularLocation>
</comment>
<evidence type="ECO:0000259" key="8">
    <source>
        <dbReference type="Pfam" id="PF10411"/>
    </source>
</evidence>
<organism evidence="10 11">
    <name type="scientific">Denitrificimonas caeni</name>
    <dbReference type="NCBI Taxonomy" id="521720"/>
    <lineage>
        <taxon>Bacteria</taxon>
        <taxon>Pseudomonadati</taxon>
        <taxon>Pseudomonadota</taxon>
        <taxon>Gammaproteobacteria</taxon>
        <taxon>Pseudomonadales</taxon>
        <taxon>Pseudomonadaceae</taxon>
        <taxon>Denitrificimonas</taxon>
    </lineage>
</organism>
<keyword evidence="4 7" id="KW-0574">Periplasm</keyword>
<name>A0AAE9VPV7_9GAMM</name>
<accession>A0AAE9VPV7</accession>
<dbReference type="RefSeq" id="WP_269819065.1">
    <property type="nucleotide sequence ID" value="NZ_CP114976.1"/>
</dbReference>
<dbReference type="CDD" id="cd03020">
    <property type="entry name" value="DsbA_DsbC_DsbG"/>
    <property type="match status" value="1"/>
</dbReference>
<comment type="function">
    <text evidence="7">Required for disulfide bond formation in some periplasmic proteins. Acts by transferring its disulfide bond to other proteins and is reduced in the process.</text>
</comment>
<feature type="domain" description="Thioredoxin-like fold" evidence="9">
    <location>
        <begin position="117"/>
        <end position="238"/>
    </location>
</feature>
<dbReference type="InterPro" id="IPR051470">
    <property type="entry name" value="Thiol:disulfide_interchange"/>
</dbReference>
<evidence type="ECO:0000256" key="1">
    <source>
        <dbReference type="ARBA" id="ARBA00004418"/>
    </source>
</evidence>
<dbReference type="Gene3D" id="3.10.450.70">
    <property type="entry name" value="Disulphide bond isomerase, DsbC/G, N-terminal"/>
    <property type="match status" value="1"/>
</dbReference>
<feature type="domain" description="Disulphide bond isomerase DsbC/G N-terminal" evidence="8">
    <location>
        <begin position="23"/>
        <end position="93"/>
    </location>
</feature>
<dbReference type="GO" id="GO:0042597">
    <property type="term" value="C:periplasmic space"/>
    <property type="evidence" value="ECO:0007669"/>
    <property type="project" value="UniProtKB-SubCell"/>
</dbReference>
<keyword evidence="6 7" id="KW-0676">Redox-active center</keyword>
<dbReference type="Pfam" id="PF13098">
    <property type="entry name" value="Thioredoxin_2"/>
    <property type="match status" value="1"/>
</dbReference>
<dbReference type="InterPro" id="IPR033954">
    <property type="entry name" value="DiS-bond_Isoase_DsbC/G"/>
</dbReference>
<keyword evidence="11" id="KW-1185">Reference proteome</keyword>
<evidence type="ECO:0000256" key="2">
    <source>
        <dbReference type="ARBA" id="ARBA00009813"/>
    </source>
</evidence>
<evidence type="ECO:0000256" key="6">
    <source>
        <dbReference type="ARBA" id="ARBA00023284"/>
    </source>
</evidence>
<dbReference type="PANTHER" id="PTHR35272:SF3">
    <property type="entry name" value="THIOL:DISULFIDE INTERCHANGE PROTEIN DSBC"/>
    <property type="match status" value="1"/>
</dbReference>